<dbReference type="EMBL" id="CATOUU010000634">
    <property type="protein sequence ID" value="CAI9936252.1"/>
    <property type="molecule type" value="Genomic_DNA"/>
</dbReference>
<keyword evidence="3" id="KW-1185">Reference proteome</keyword>
<protein>
    <submittedName>
        <fullName evidence="2">Hypothetical_protein</fullName>
    </submittedName>
</protein>
<organism evidence="1">
    <name type="scientific">Hexamita inflata</name>
    <dbReference type="NCBI Taxonomy" id="28002"/>
    <lineage>
        <taxon>Eukaryota</taxon>
        <taxon>Metamonada</taxon>
        <taxon>Diplomonadida</taxon>
        <taxon>Hexamitidae</taxon>
        <taxon>Hexamitinae</taxon>
        <taxon>Hexamita</taxon>
    </lineage>
</organism>
<dbReference type="Proteomes" id="UP001642409">
    <property type="component" value="Unassembled WGS sequence"/>
</dbReference>
<evidence type="ECO:0000313" key="1">
    <source>
        <dbReference type="EMBL" id="CAI9936252.1"/>
    </source>
</evidence>
<evidence type="ECO:0000313" key="2">
    <source>
        <dbReference type="EMBL" id="CAL6076029.1"/>
    </source>
</evidence>
<dbReference type="EMBL" id="CAXDID020000317">
    <property type="protein sequence ID" value="CAL6076029.1"/>
    <property type="molecule type" value="Genomic_DNA"/>
</dbReference>
<sequence>MQVNLTLRYQIQKMNYLILYKICHTIVELNSSPYQIQEDFHLLNLFSNAAMLKNRSNEILLLKTKLFEKFIVLNKSQQTVTPERRSQIHSIQASKRRLCDRSNYQLNFKQNFIHEAE</sequence>
<reference evidence="2 3" key="2">
    <citation type="submission" date="2024-07" db="EMBL/GenBank/DDBJ databases">
        <authorList>
            <person name="Akdeniz Z."/>
        </authorList>
    </citation>
    <scope>NUCLEOTIDE SEQUENCE [LARGE SCALE GENOMIC DNA]</scope>
</reference>
<reference evidence="1" key="1">
    <citation type="submission" date="2023-06" db="EMBL/GenBank/DDBJ databases">
        <authorList>
            <person name="Kurt Z."/>
        </authorList>
    </citation>
    <scope>NUCLEOTIDE SEQUENCE</scope>
</reference>
<gene>
    <name evidence="1" type="ORF">HINF_LOCUS23897</name>
    <name evidence="2" type="ORF">HINF_LOCUS57492</name>
</gene>
<name>A0AA86U316_9EUKA</name>
<comment type="caution">
    <text evidence="1">The sequence shown here is derived from an EMBL/GenBank/DDBJ whole genome shotgun (WGS) entry which is preliminary data.</text>
</comment>
<dbReference type="AlphaFoldDB" id="A0AA86U316"/>
<accession>A0AA86U316</accession>
<evidence type="ECO:0000313" key="3">
    <source>
        <dbReference type="Proteomes" id="UP001642409"/>
    </source>
</evidence>
<proteinExistence type="predicted"/>